<dbReference type="AlphaFoldDB" id="A0A3P5WZI2"/>
<sequence length="202" mass="22834">MNKTAPWHRAFASRHRHVRPDRRRLAVYRGRVVSVADRVTSTTVSGQHGYTSVNSVPEVWIADAHGQELRFIDVTLTDCRAGHEVVIIGDPAKDKVLSMRNLSTGQTWFSSSLTDLPFNGSHLFSMIPTAILFCGIASFISFAMFGEAWSRRTWWEQTAPDLMFYAALALGCWLPEMGRTWINHRNEALRARITQELEAASK</sequence>
<proteinExistence type="predicted"/>
<keyword evidence="3" id="KW-1185">Reference proteome</keyword>
<keyword evidence="1" id="KW-1133">Transmembrane helix</keyword>
<dbReference type="Proteomes" id="UP000277498">
    <property type="component" value="Unassembled WGS sequence"/>
</dbReference>
<name>A0A3P5WZI2_9RHOB</name>
<gene>
    <name evidence="2" type="ORF">XINFAN_02177</name>
</gene>
<evidence type="ECO:0000313" key="3">
    <source>
        <dbReference type="Proteomes" id="UP000277498"/>
    </source>
</evidence>
<dbReference type="RefSeq" id="WP_124086934.1">
    <property type="nucleotide sequence ID" value="NZ_UXAW01000070.1"/>
</dbReference>
<feature type="transmembrane region" description="Helical" evidence="1">
    <location>
        <begin position="162"/>
        <end position="182"/>
    </location>
</feature>
<keyword evidence="1" id="KW-0812">Transmembrane</keyword>
<keyword evidence="1" id="KW-0472">Membrane</keyword>
<feature type="transmembrane region" description="Helical" evidence="1">
    <location>
        <begin position="123"/>
        <end position="142"/>
    </location>
</feature>
<reference evidence="2 3" key="1">
    <citation type="submission" date="2018-11" db="EMBL/GenBank/DDBJ databases">
        <authorList>
            <person name="Criscuolo A."/>
        </authorList>
    </citation>
    <scope>NUCLEOTIDE SEQUENCE [LARGE SCALE GENOMIC DNA]</scope>
    <source>
        <strain evidence="2">ACIP111625</strain>
    </source>
</reference>
<accession>A0A3P5WZI2</accession>
<protein>
    <submittedName>
        <fullName evidence="2">Uncharacterized protein</fullName>
    </submittedName>
</protein>
<organism evidence="2 3">
    <name type="scientific">Pseudogemmobacter humi</name>
    <dbReference type="NCBI Taxonomy" id="2483812"/>
    <lineage>
        <taxon>Bacteria</taxon>
        <taxon>Pseudomonadati</taxon>
        <taxon>Pseudomonadota</taxon>
        <taxon>Alphaproteobacteria</taxon>
        <taxon>Rhodobacterales</taxon>
        <taxon>Paracoccaceae</taxon>
        <taxon>Pseudogemmobacter</taxon>
    </lineage>
</organism>
<dbReference type="OrthoDB" id="9851747at2"/>
<dbReference type="EMBL" id="UXAW01000070">
    <property type="protein sequence ID" value="VDC28605.1"/>
    <property type="molecule type" value="Genomic_DNA"/>
</dbReference>
<evidence type="ECO:0000313" key="2">
    <source>
        <dbReference type="EMBL" id="VDC28605.1"/>
    </source>
</evidence>
<evidence type="ECO:0000256" key="1">
    <source>
        <dbReference type="SAM" id="Phobius"/>
    </source>
</evidence>